<sequence>MTGIWIALGCLVEFVGSSYHGTFYNHSLQAMTKLQACCVGLSRQGEPHSERFDVEDTKPPQVPMIHPSGDAFS</sequence>
<evidence type="ECO:0000256" key="2">
    <source>
        <dbReference type="SAM" id="SignalP"/>
    </source>
</evidence>
<feature type="chain" id="PRO_5043630961" description="Secreted protein" evidence="2">
    <location>
        <begin position="18"/>
        <end position="73"/>
    </location>
</feature>
<name>A0AAV8QP11_ENSVE</name>
<evidence type="ECO:0000256" key="1">
    <source>
        <dbReference type="SAM" id="MobiDB-lite"/>
    </source>
</evidence>
<proteinExistence type="predicted"/>
<dbReference type="AlphaFoldDB" id="A0AAV8QP11"/>
<evidence type="ECO:0008006" key="5">
    <source>
        <dbReference type="Google" id="ProtNLM"/>
    </source>
</evidence>
<feature type="compositionally biased region" description="Basic and acidic residues" evidence="1">
    <location>
        <begin position="45"/>
        <end position="58"/>
    </location>
</feature>
<evidence type="ECO:0000313" key="3">
    <source>
        <dbReference type="EMBL" id="KAJ8478343.1"/>
    </source>
</evidence>
<dbReference type="Proteomes" id="UP001222027">
    <property type="component" value="Unassembled WGS sequence"/>
</dbReference>
<dbReference type="EMBL" id="JAQQAF010000006">
    <property type="protein sequence ID" value="KAJ8478343.1"/>
    <property type="molecule type" value="Genomic_DNA"/>
</dbReference>
<accession>A0AAV8QP11</accession>
<comment type="caution">
    <text evidence="3">The sequence shown here is derived from an EMBL/GenBank/DDBJ whole genome shotgun (WGS) entry which is preliminary data.</text>
</comment>
<gene>
    <name evidence="3" type="ORF">OPV22_022070</name>
</gene>
<reference evidence="3 4" key="1">
    <citation type="submission" date="2022-12" db="EMBL/GenBank/DDBJ databases">
        <title>Chromosome-scale assembly of the Ensete ventricosum genome.</title>
        <authorList>
            <person name="Dussert Y."/>
            <person name="Stocks J."/>
            <person name="Wendawek A."/>
            <person name="Woldeyes F."/>
            <person name="Nichols R.A."/>
            <person name="Borrell J.S."/>
        </authorList>
    </citation>
    <scope>NUCLEOTIDE SEQUENCE [LARGE SCALE GENOMIC DNA]</scope>
    <source>
        <strain evidence="4">cv. Maze</strain>
        <tissue evidence="3">Seeds</tissue>
    </source>
</reference>
<feature type="region of interest" description="Disordered" evidence="1">
    <location>
        <begin position="44"/>
        <end position="73"/>
    </location>
</feature>
<organism evidence="3 4">
    <name type="scientific">Ensete ventricosum</name>
    <name type="common">Abyssinian banana</name>
    <name type="synonym">Musa ensete</name>
    <dbReference type="NCBI Taxonomy" id="4639"/>
    <lineage>
        <taxon>Eukaryota</taxon>
        <taxon>Viridiplantae</taxon>
        <taxon>Streptophyta</taxon>
        <taxon>Embryophyta</taxon>
        <taxon>Tracheophyta</taxon>
        <taxon>Spermatophyta</taxon>
        <taxon>Magnoliopsida</taxon>
        <taxon>Liliopsida</taxon>
        <taxon>Zingiberales</taxon>
        <taxon>Musaceae</taxon>
        <taxon>Ensete</taxon>
    </lineage>
</organism>
<feature type="signal peptide" evidence="2">
    <location>
        <begin position="1"/>
        <end position="17"/>
    </location>
</feature>
<protein>
    <recommendedName>
        <fullName evidence="5">Secreted protein</fullName>
    </recommendedName>
</protein>
<keyword evidence="4" id="KW-1185">Reference proteome</keyword>
<evidence type="ECO:0000313" key="4">
    <source>
        <dbReference type="Proteomes" id="UP001222027"/>
    </source>
</evidence>
<keyword evidence="2" id="KW-0732">Signal</keyword>